<evidence type="ECO:0000313" key="1">
    <source>
        <dbReference type="EMBL" id="MBY4635640.1"/>
    </source>
</evidence>
<reference evidence="1" key="1">
    <citation type="submission" date="2021-08" db="EMBL/GenBank/DDBJ databases">
        <title>Sphingopyxis panaciterrulae sp. nov., isolated from the surface water of the Yellow Sea.</title>
        <authorList>
            <person name="Gao Z."/>
            <person name="Zhang D."/>
            <person name="Zhang A."/>
        </authorList>
    </citation>
    <scope>NUCLEOTIDE SEQUENCE</scope>
    <source>
        <strain evidence="1">XHP0097</strain>
    </source>
</reference>
<protein>
    <recommendedName>
        <fullName evidence="3">Terminase small subunit</fullName>
    </recommendedName>
</protein>
<sequence>MASDTGGECKGDCPRALVRGECVTRFREIGETQRRLFIEVLSECCNVRHAAAVAGFAHSAYKLRRVDREFADAWQAALESGYARLEMALVERAIDTIEKLNGGDDGTPLPPVGAMTVAQAMDVMAKHRASVEGGRAKRVRLNIHARPSAEETDAEILRRIAIIEAQRAAPKGKER</sequence>
<comment type="caution">
    <text evidence="1">The sequence shown here is derived from an EMBL/GenBank/DDBJ whole genome shotgun (WGS) entry which is preliminary data.</text>
</comment>
<dbReference type="RefSeq" id="WP_222135453.1">
    <property type="nucleotide sequence ID" value="NZ_JAILXK010000001.1"/>
</dbReference>
<dbReference type="Proteomes" id="UP001166571">
    <property type="component" value="Unassembled WGS sequence"/>
</dbReference>
<gene>
    <name evidence="1" type="ORF">K5P26_00635</name>
</gene>
<evidence type="ECO:0008006" key="3">
    <source>
        <dbReference type="Google" id="ProtNLM"/>
    </source>
</evidence>
<accession>A0ABS7M9E6</accession>
<organism evidence="1 2">
    <name type="scientific">Sphingopyxis jiangsuensis</name>
    <dbReference type="NCBI Taxonomy" id="2871171"/>
    <lineage>
        <taxon>Bacteria</taxon>
        <taxon>Pseudomonadati</taxon>
        <taxon>Pseudomonadota</taxon>
        <taxon>Alphaproteobacteria</taxon>
        <taxon>Sphingomonadales</taxon>
        <taxon>Sphingomonadaceae</taxon>
        <taxon>Sphingopyxis</taxon>
    </lineage>
</organism>
<keyword evidence="2" id="KW-1185">Reference proteome</keyword>
<evidence type="ECO:0000313" key="2">
    <source>
        <dbReference type="Proteomes" id="UP001166571"/>
    </source>
</evidence>
<dbReference type="EMBL" id="JAILXK010000001">
    <property type="protein sequence ID" value="MBY4635640.1"/>
    <property type="molecule type" value="Genomic_DNA"/>
</dbReference>
<proteinExistence type="predicted"/>
<name>A0ABS7M9E6_9SPHN</name>